<proteinExistence type="inferred from homology"/>
<comment type="subcellular location">
    <subcellularLocation>
        <location evidence="7">Cell membrane</location>
        <topology evidence="7">Single-pass membrane protein</topology>
    </subcellularLocation>
</comment>
<dbReference type="EC" id="4.2.2.29" evidence="7"/>
<protein>
    <recommendedName>
        <fullName evidence="7">Endolytic murein transglycosylase</fullName>
        <ecNumber evidence="7">4.2.2.29</ecNumber>
    </recommendedName>
    <alternativeName>
        <fullName evidence="7">Peptidoglycan lytic transglycosylase</fullName>
    </alternativeName>
    <alternativeName>
        <fullName evidence="7">Peptidoglycan polymerization terminase</fullName>
    </alternativeName>
</protein>
<gene>
    <name evidence="7" type="primary">mltG</name>
    <name evidence="8" type="ORF">GCM10025866_28630</name>
</gene>
<name>A0ABN6XPL2_9MICO</name>
<dbReference type="NCBIfam" id="TIGR00247">
    <property type="entry name" value="endolytic transglycosylase MltG"/>
    <property type="match status" value="1"/>
</dbReference>
<dbReference type="RefSeq" id="WP_286276944.1">
    <property type="nucleotide sequence ID" value="NZ_AP027731.1"/>
</dbReference>
<keyword evidence="9" id="KW-1185">Reference proteome</keyword>
<feature type="site" description="Important for catalytic activity" evidence="7">
    <location>
        <position position="267"/>
    </location>
</feature>
<dbReference type="CDD" id="cd08010">
    <property type="entry name" value="MltG_like"/>
    <property type="match status" value="1"/>
</dbReference>
<organism evidence="8 9">
    <name type="scientific">Naasia aerilata</name>
    <dbReference type="NCBI Taxonomy" id="1162966"/>
    <lineage>
        <taxon>Bacteria</taxon>
        <taxon>Bacillati</taxon>
        <taxon>Actinomycetota</taxon>
        <taxon>Actinomycetes</taxon>
        <taxon>Micrococcales</taxon>
        <taxon>Microbacteriaceae</taxon>
        <taxon>Naasia</taxon>
    </lineage>
</organism>
<evidence type="ECO:0000313" key="9">
    <source>
        <dbReference type="Proteomes" id="UP001321498"/>
    </source>
</evidence>
<dbReference type="EMBL" id="AP027731">
    <property type="protein sequence ID" value="BDZ46954.1"/>
    <property type="molecule type" value="Genomic_DNA"/>
</dbReference>
<accession>A0ABN6XPL2</accession>
<evidence type="ECO:0000256" key="3">
    <source>
        <dbReference type="ARBA" id="ARBA00022989"/>
    </source>
</evidence>
<keyword evidence="1 7" id="KW-1003">Cell membrane</keyword>
<comment type="catalytic activity">
    <reaction evidence="7">
        <text>a peptidoglycan chain = a peptidoglycan chain with N-acetyl-1,6-anhydromuramyl-[peptide] at the reducing end + a peptidoglycan chain with N-acetylglucosamine at the non-reducing end.</text>
        <dbReference type="EC" id="4.2.2.29"/>
    </reaction>
</comment>
<keyword evidence="6 7" id="KW-0961">Cell wall biogenesis/degradation</keyword>
<comment type="function">
    <text evidence="7">Functions as a peptidoglycan terminase that cleaves nascent peptidoglycan strands endolytically to terminate their elongation.</text>
</comment>
<dbReference type="Gene3D" id="3.30.160.60">
    <property type="entry name" value="Classic Zinc Finger"/>
    <property type="match status" value="1"/>
</dbReference>
<sequence>MSPTRRELREREAAHIAGRVRSRGGATASYGFPETAPPPRRRRWLAWIIAPLVLVLVLGGGAFTAASLLFPQQLHTLIFGAEKNDYEGSGSGDAILVIHEGDIGQDVAKNLVAAGVTKTFDSFYGLLLATEPAPVFQPGAYQLKQHMSARAALDRLLDPASKLENQVAIPEGETMSSVLQLVSDGTQIPVADLQAAAADVASFGLPAEATSLEGFLFPATYQFDPGVTAHDALKVLVDRSFQALDAAGVAPQDRWRTVVLASLVQKEAGLRDDYYKVSRVFLNRLDQGMLLQSDATVAYGTGNTHRVATTDAERADGNNPYNTYVHPGLPVGPISNPGDLAIDAALHPADGPWLFFVTVNLETGETVFSENEEQHEAAVQQWLAWMDDHPEYQ</sequence>
<dbReference type="Pfam" id="PF02618">
    <property type="entry name" value="YceG"/>
    <property type="match status" value="1"/>
</dbReference>
<evidence type="ECO:0000256" key="4">
    <source>
        <dbReference type="ARBA" id="ARBA00023136"/>
    </source>
</evidence>
<evidence type="ECO:0000256" key="1">
    <source>
        <dbReference type="ARBA" id="ARBA00022475"/>
    </source>
</evidence>
<evidence type="ECO:0000256" key="7">
    <source>
        <dbReference type="HAMAP-Rule" id="MF_02065"/>
    </source>
</evidence>
<keyword evidence="3 7" id="KW-1133">Transmembrane helix</keyword>
<comment type="similarity">
    <text evidence="7">Belongs to the transglycosylase MltG family.</text>
</comment>
<dbReference type="HAMAP" id="MF_02065">
    <property type="entry name" value="MltG"/>
    <property type="match status" value="1"/>
</dbReference>
<reference evidence="9" key="1">
    <citation type="journal article" date="2019" name="Int. J. Syst. Evol. Microbiol.">
        <title>The Global Catalogue of Microorganisms (GCM) 10K type strain sequencing project: providing services to taxonomists for standard genome sequencing and annotation.</title>
        <authorList>
            <consortium name="The Broad Institute Genomics Platform"/>
            <consortium name="The Broad Institute Genome Sequencing Center for Infectious Disease"/>
            <person name="Wu L."/>
            <person name="Ma J."/>
        </authorList>
    </citation>
    <scope>NUCLEOTIDE SEQUENCE [LARGE SCALE GENOMIC DNA]</scope>
    <source>
        <strain evidence="9">NBRC 108725</strain>
    </source>
</reference>
<dbReference type="Gene3D" id="3.30.1490.480">
    <property type="entry name" value="Endolytic murein transglycosylase"/>
    <property type="match status" value="1"/>
</dbReference>
<keyword evidence="4 7" id="KW-0472">Membrane</keyword>
<dbReference type="PANTHER" id="PTHR30518:SF2">
    <property type="entry name" value="ENDOLYTIC MUREIN TRANSGLYCOSYLASE"/>
    <property type="match status" value="1"/>
</dbReference>
<dbReference type="PANTHER" id="PTHR30518">
    <property type="entry name" value="ENDOLYTIC MUREIN TRANSGLYCOSYLASE"/>
    <property type="match status" value="1"/>
</dbReference>
<dbReference type="InterPro" id="IPR003770">
    <property type="entry name" value="MLTG-like"/>
</dbReference>
<feature type="transmembrane region" description="Helical" evidence="7">
    <location>
        <begin position="44"/>
        <end position="70"/>
    </location>
</feature>
<keyword evidence="2 7" id="KW-0812">Transmembrane</keyword>
<keyword evidence="5 7" id="KW-0456">Lyase</keyword>
<evidence type="ECO:0000256" key="2">
    <source>
        <dbReference type="ARBA" id="ARBA00022692"/>
    </source>
</evidence>
<evidence type="ECO:0000256" key="6">
    <source>
        <dbReference type="ARBA" id="ARBA00023316"/>
    </source>
</evidence>
<evidence type="ECO:0000313" key="8">
    <source>
        <dbReference type="EMBL" id="BDZ46954.1"/>
    </source>
</evidence>
<dbReference type="Proteomes" id="UP001321498">
    <property type="component" value="Chromosome"/>
</dbReference>
<evidence type="ECO:0000256" key="5">
    <source>
        <dbReference type="ARBA" id="ARBA00023239"/>
    </source>
</evidence>